<reference evidence="2 3" key="1">
    <citation type="submission" date="2019-11" db="EMBL/GenBank/DDBJ databases">
        <title>Whole genome sequence of Oryza granulata.</title>
        <authorList>
            <person name="Li W."/>
        </authorList>
    </citation>
    <scope>NUCLEOTIDE SEQUENCE [LARGE SCALE GENOMIC DNA]</scope>
    <source>
        <strain evidence="3">cv. Menghai</strain>
        <tissue evidence="2">Leaf</tissue>
    </source>
</reference>
<sequence length="87" mass="9178">MHPSCIRIRTGPSLSSPAIAGSISERRPSIPVSEANVNAGDDDVMRLRELVGGAGLRSDQLLAAQFLSHSHAARQQWREGEKCGGGG</sequence>
<evidence type="ECO:0000313" key="2">
    <source>
        <dbReference type="EMBL" id="KAF0904255.1"/>
    </source>
</evidence>
<evidence type="ECO:0000256" key="1">
    <source>
        <dbReference type="SAM" id="MobiDB-lite"/>
    </source>
</evidence>
<evidence type="ECO:0000313" key="3">
    <source>
        <dbReference type="Proteomes" id="UP000479710"/>
    </source>
</evidence>
<accession>A0A6G1CUE7</accession>
<protein>
    <submittedName>
        <fullName evidence="2">Uncharacterized protein</fullName>
    </submittedName>
</protein>
<dbReference type="EMBL" id="SPHZ02000008">
    <property type="protein sequence ID" value="KAF0904255.1"/>
    <property type="molecule type" value="Genomic_DNA"/>
</dbReference>
<name>A0A6G1CUE7_9ORYZ</name>
<comment type="caution">
    <text evidence="2">The sequence shown here is derived from an EMBL/GenBank/DDBJ whole genome shotgun (WGS) entry which is preliminary data.</text>
</comment>
<dbReference type="AlphaFoldDB" id="A0A6G1CUE7"/>
<gene>
    <name evidence="2" type="ORF">E2562_033019</name>
</gene>
<organism evidence="2 3">
    <name type="scientific">Oryza meyeriana var. granulata</name>
    <dbReference type="NCBI Taxonomy" id="110450"/>
    <lineage>
        <taxon>Eukaryota</taxon>
        <taxon>Viridiplantae</taxon>
        <taxon>Streptophyta</taxon>
        <taxon>Embryophyta</taxon>
        <taxon>Tracheophyta</taxon>
        <taxon>Spermatophyta</taxon>
        <taxon>Magnoliopsida</taxon>
        <taxon>Liliopsida</taxon>
        <taxon>Poales</taxon>
        <taxon>Poaceae</taxon>
        <taxon>BOP clade</taxon>
        <taxon>Oryzoideae</taxon>
        <taxon>Oryzeae</taxon>
        <taxon>Oryzinae</taxon>
        <taxon>Oryza</taxon>
        <taxon>Oryza meyeriana</taxon>
    </lineage>
</organism>
<keyword evidence="3" id="KW-1185">Reference proteome</keyword>
<proteinExistence type="predicted"/>
<feature type="non-terminal residue" evidence="2">
    <location>
        <position position="87"/>
    </location>
</feature>
<dbReference type="Proteomes" id="UP000479710">
    <property type="component" value="Unassembled WGS sequence"/>
</dbReference>
<feature type="region of interest" description="Disordered" evidence="1">
    <location>
        <begin position="1"/>
        <end position="27"/>
    </location>
</feature>